<dbReference type="EMBL" id="BMYF01000006">
    <property type="protein sequence ID" value="GHB33124.1"/>
    <property type="molecule type" value="Genomic_DNA"/>
</dbReference>
<protein>
    <submittedName>
        <fullName evidence="1">Uncharacterized protein</fullName>
    </submittedName>
</protein>
<evidence type="ECO:0000313" key="2">
    <source>
        <dbReference type="Proteomes" id="UP000642809"/>
    </source>
</evidence>
<accession>A0A8J3CXC3</accession>
<dbReference type="AlphaFoldDB" id="A0A8J3CXC3"/>
<name>A0A8J3CXC3_9BACT</name>
<dbReference type="RefSeq" id="WP_189579630.1">
    <property type="nucleotide sequence ID" value="NZ_BMYF01000006.1"/>
</dbReference>
<reference evidence="1" key="2">
    <citation type="submission" date="2020-09" db="EMBL/GenBank/DDBJ databases">
        <authorList>
            <person name="Sun Q."/>
            <person name="Kim S."/>
        </authorList>
    </citation>
    <scope>NUCLEOTIDE SEQUENCE</scope>
    <source>
        <strain evidence="1">KCTC 23224</strain>
    </source>
</reference>
<gene>
    <name evidence="1" type="ORF">GCM10008106_12550</name>
</gene>
<proteinExistence type="predicted"/>
<evidence type="ECO:0000313" key="1">
    <source>
        <dbReference type="EMBL" id="GHB33124.1"/>
    </source>
</evidence>
<keyword evidence="2" id="KW-1185">Reference proteome</keyword>
<comment type="caution">
    <text evidence="1">The sequence shown here is derived from an EMBL/GenBank/DDBJ whole genome shotgun (WGS) entry which is preliminary data.</text>
</comment>
<organism evidence="1 2">
    <name type="scientific">Mongoliitalea lutea</name>
    <dbReference type="NCBI Taxonomy" id="849756"/>
    <lineage>
        <taxon>Bacteria</taxon>
        <taxon>Pseudomonadati</taxon>
        <taxon>Bacteroidota</taxon>
        <taxon>Cytophagia</taxon>
        <taxon>Cytophagales</taxon>
        <taxon>Cyclobacteriaceae</taxon>
        <taxon>Mongoliitalea</taxon>
    </lineage>
</organism>
<reference evidence="1" key="1">
    <citation type="journal article" date="2014" name="Int. J. Syst. Evol. Microbiol.">
        <title>Complete genome sequence of Corynebacterium casei LMG S-19264T (=DSM 44701T), isolated from a smear-ripened cheese.</title>
        <authorList>
            <consortium name="US DOE Joint Genome Institute (JGI-PGF)"/>
            <person name="Walter F."/>
            <person name="Albersmeier A."/>
            <person name="Kalinowski J."/>
            <person name="Ruckert C."/>
        </authorList>
    </citation>
    <scope>NUCLEOTIDE SEQUENCE</scope>
    <source>
        <strain evidence="1">KCTC 23224</strain>
    </source>
</reference>
<sequence length="73" mass="8821">MKTVEINLDESKFNETNELRKRMGMTMAEYVSEALTLYNQSQRRRLLEEKLQFESKLVWKESIKVCREFDKLS</sequence>
<dbReference type="Proteomes" id="UP000642809">
    <property type="component" value="Unassembled WGS sequence"/>
</dbReference>